<gene>
    <name evidence="7" type="ORF">A5892_03660</name>
</gene>
<keyword evidence="4 5" id="KW-0472">Membrane</keyword>
<feature type="transmembrane region" description="Helical" evidence="5">
    <location>
        <begin position="73"/>
        <end position="91"/>
    </location>
</feature>
<comment type="subcellular location">
    <subcellularLocation>
        <location evidence="1">Membrane</location>
        <topology evidence="1">Multi-pass membrane protein</topology>
    </subcellularLocation>
</comment>
<dbReference type="GO" id="GO:0015386">
    <property type="term" value="F:potassium:proton antiporter activity"/>
    <property type="evidence" value="ECO:0007669"/>
    <property type="project" value="TreeGrafter"/>
</dbReference>
<dbReference type="Gene3D" id="1.20.1420.30">
    <property type="entry name" value="NCX, central ion-binding region"/>
    <property type="match status" value="1"/>
</dbReference>
<sequence length="382" mass="40148">MLARLKDEWLLALALLIALLAYGFESMLLDAGRVIALTTTVVLIVAIVATAIRVAHHAEVLAEKVGDPYGTMILTLSAVLVEVIILVIVMSHEHSPTLARDTIYAAVMIDTNGIVGLAALIGGLKHGEQPYNDDSSKVYVVMIITAVGISMLLPEFLPEARWPLYSGFTICAMALLYSLFLRMQTGPHSYFFSYSYPEKRRRQVSVGGGAAALGGAGAETASASSDGQEQAQSAPWSIGVLVAGVALTGALAEVMSQSLGAASAGLVLPPMLVAIVVAMISASPEILTALRAALANRMQSVINIALGASLSTVILTIPVIEAISLYQGERIVMALTPVQTVMMALTLIVAAINLNDGETNAIEGMTHFVLFATFVMLSLIGL</sequence>
<feature type="transmembrane region" description="Helical" evidence="5">
    <location>
        <begin position="259"/>
        <end position="280"/>
    </location>
</feature>
<dbReference type="InterPro" id="IPR004837">
    <property type="entry name" value="NaCa_Exmemb"/>
</dbReference>
<evidence type="ECO:0000256" key="5">
    <source>
        <dbReference type="SAM" id="Phobius"/>
    </source>
</evidence>
<feature type="transmembrane region" description="Helical" evidence="5">
    <location>
        <begin position="364"/>
        <end position="381"/>
    </location>
</feature>
<dbReference type="Proteomes" id="UP000077875">
    <property type="component" value="Chromosome"/>
</dbReference>
<evidence type="ECO:0000313" key="8">
    <source>
        <dbReference type="Proteomes" id="UP000077875"/>
    </source>
</evidence>
<evidence type="ECO:0000256" key="1">
    <source>
        <dbReference type="ARBA" id="ARBA00004141"/>
    </source>
</evidence>
<dbReference type="EMBL" id="CP015243">
    <property type="protein sequence ID" value="ANF56672.1"/>
    <property type="molecule type" value="Genomic_DNA"/>
</dbReference>
<evidence type="ECO:0000313" key="7">
    <source>
        <dbReference type="EMBL" id="ANF56672.1"/>
    </source>
</evidence>
<feature type="transmembrane region" description="Helical" evidence="5">
    <location>
        <begin position="234"/>
        <end position="252"/>
    </location>
</feature>
<dbReference type="GO" id="GO:0015385">
    <property type="term" value="F:sodium:proton antiporter activity"/>
    <property type="evidence" value="ECO:0007669"/>
    <property type="project" value="TreeGrafter"/>
</dbReference>
<dbReference type="PANTHER" id="PTHR37958:SF1">
    <property type="entry name" value="SODIUM-POTASSIUM_PROTON ANTIPORTER CHAA"/>
    <property type="match status" value="1"/>
</dbReference>
<feature type="transmembrane region" description="Helical" evidence="5">
    <location>
        <begin position="162"/>
        <end position="183"/>
    </location>
</feature>
<dbReference type="PANTHER" id="PTHR37958">
    <property type="entry name" value="SODIUM-POTASSIUM/PROTON ANTIPORTER CHAA"/>
    <property type="match status" value="1"/>
</dbReference>
<proteinExistence type="predicted"/>
<protein>
    <submittedName>
        <fullName evidence="7">Calcium:proton antiporter</fullName>
    </submittedName>
</protein>
<feature type="transmembrane region" description="Helical" evidence="5">
    <location>
        <begin position="33"/>
        <end position="52"/>
    </location>
</feature>
<dbReference type="InterPro" id="IPR052946">
    <property type="entry name" value="Alkaline_pH_Ca-Antiporter"/>
</dbReference>
<feature type="transmembrane region" description="Helical" evidence="5">
    <location>
        <begin position="300"/>
        <end position="320"/>
    </location>
</feature>
<dbReference type="Pfam" id="PF01699">
    <property type="entry name" value="Na_Ca_ex"/>
    <property type="match status" value="2"/>
</dbReference>
<organism evidence="7 8">
    <name type="scientific">Halotalea alkalilenta</name>
    <dbReference type="NCBI Taxonomy" id="376489"/>
    <lineage>
        <taxon>Bacteria</taxon>
        <taxon>Pseudomonadati</taxon>
        <taxon>Pseudomonadota</taxon>
        <taxon>Gammaproteobacteria</taxon>
        <taxon>Oceanospirillales</taxon>
        <taxon>Halomonadaceae</taxon>
        <taxon>Halotalea</taxon>
    </lineage>
</organism>
<dbReference type="STRING" id="376489.A5892_03660"/>
<feature type="transmembrane region" description="Helical" evidence="5">
    <location>
        <begin position="332"/>
        <end position="352"/>
    </location>
</feature>
<keyword evidence="2 5" id="KW-0812">Transmembrane</keyword>
<feature type="domain" description="Sodium/calcium exchanger membrane region" evidence="6">
    <location>
        <begin position="37"/>
        <end position="183"/>
    </location>
</feature>
<keyword evidence="8" id="KW-1185">Reference proteome</keyword>
<name>A0A172YC38_9GAMM</name>
<accession>A0A172YC38</accession>
<feature type="domain" description="Sodium/calcium exchanger membrane region" evidence="6">
    <location>
        <begin position="236"/>
        <end position="379"/>
    </location>
</feature>
<dbReference type="RefSeq" id="WP_064121648.1">
    <property type="nucleotide sequence ID" value="NZ_CP015243.1"/>
</dbReference>
<evidence type="ECO:0000256" key="3">
    <source>
        <dbReference type="ARBA" id="ARBA00022989"/>
    </source>
</evidence>
<evidence type="ECO:0000256" key="2">
    <source>
        <dbReference type="ARBA" id="ARBA00022692"/>
    </source>
</evidence>
<keyword evidence="3 5" id="KW-1133">Transmembrane helix</keyword>
<feature type="transmembrane region" description="Helical" evidence="5">
    <location>
        <begin position="136"/>
        <end position="156"/>
    </location>
</feature>
<dbReference type="GO" id="GO:0005886">
    <property type="term" value="C:plasma membrane"/>
    <property type="evidence" value="ECO:0007669"/>
    <property type="project" value="TreeGrafter"/>
</dbReference>
<dbReference type="AlphaFoldDB" id="A0A172YC38"/>
<evidence type="ECO:0000259" key="6">
    <source>
        <dbReference type="Pfam" id="PF01699"/>
    </source>
</evidence>
<dbReference type="KEGG" id="haa:A5892_03660"/>
<dbReference type="InterPro" id="IPR044880">
    <property type="entry name" value="NCX_ion-bd_dom_sf"/>
</dbReference>
<reference evidence="7 8" key="1">
    <citation type="submission" date="2016-04" db="EMBL/GenBank/DDBJ databases">
        <title>Complete Genome Sequence of Halotalea alkalilenta IHB B 13600.</title>
        <authorList>
            <person name="Swarnkar M.K."/>
            <person name="Sharma A."/>
            <person name="Kaushal K."/>
            <person name="Soni R."/>
            <person name="Rana S."/>
            <person name="Singh A.K."/>
            <person name="Gulati A."/>
        </authorList>
    </citation>
    <scope>NUCLEOTIDE SEQUENCE [LARGE SCALE GENOMIC DNA]</scope>
    <source>
        <strain evidence="7 8">IHB B 13600</strain>
    </source>
</reference>
<evidence type="ECO:0000256" key="4">
    <source>
        <dbReference type="ARBA" id="ARBA00023136"/>
    </source>
</evidence>
<feature type="transmembrane region" description="Helical" evidence="5">
    <location>
        <begin position="103"/>
        <end position="124"/>
    </location>
</feature>